<name>A0A8J7U5T6_9BACT</name>
<evidence type="ECO:0000313" key="1">
    <source>
        <dbReference type="EMBL" id="MBO1320803.1"/>
    </source>
</evidence>
<dbReference type="Proteomes" id="UP000664417">
    <property type="component" value="Unassembled WGS sequence"/>
</dbReference>
<evidence type="ECO:0000313" key="2">
    <source>
        <dbReference type="Proteomes" id="UP000664417"/>
    </source>
</evidence>
<proteinExistence type="predicted"/>
<keyword evidence="2" id="KW-1185">Reference proteome</keyword>
<sequence>MSSTIPSGPLSKFWDNLEAMISDITTLDVVTLTGDIDVTLNQQADAGGAADPAETITFQDILKNIQAVKSQGLNAVAVTHIEVDMDTALFVKDNLTPQQQNLLTLHNQSVEQARNARHAFIQATLEAFKIS</sequence>
<dbReference type="EMBL" id="JAFREP010000019">
    <property type="protein sequence ID" value="MBO1320803.1"/>
    <property type="molecule type" value="Genomic_DNA"/>
</dbReference>
<dbReference type="AlphaFoldDB" id="A0A8J7U5T6"/>
<comment type="caution">
    <text evidence="1">The sequence shown here is derived from an EMBL/GenBank/DDBJ whole genome shotgun (WGS) entry which is preliminary data.</text>
</comment>
<dbReference type="RefSeq" id="WP_207860755.1">
    <property type="nucleotide sequence ID" value="NZ_JAFREP010000019.1"/>
</dbReference>
<organism evidence="1 2">
    <name type="scientific">Acanthopleuribacter pedis</name>
    <dbReference type="NCBI Taxonomy" id="442870"/>
    <lineage>
        <taxon>Bacteria</taxon>
        <taxon>Pseudomonadati</taxon>
        <taxon>Acidobacteriota</taxon>
        <taxon>Holophagae</taxon>
        <taxon>Acanthopleuribacterales</taxon>
        <taxon>Acanthopleuribacteraceae</taxon>
        <taxon>Acanthopleuribacter</taxon>
    </lineage>
</organism>
<gene>
    <name evidence="1" type="ORF">J3U88_20155</name>
</gene>
<reference evidence="1" key="1">
    <citation type="submission" date="2021-03" db="EMBL/GenBank/DDBJ databases">
        <authorList>
            <person name="Wang G."/>
        </authorList>
    </citation>
    <scope>NUCLEOTIDE SEQUENCE</scope>
    <source>
        <strain evidence="1">KCTC 12899</strain>
    </source>
</reference>
<protein>
    <submittedName>
        <fullName evidence="1">Uncharacterized protein</fullName>
    </submittedName>
</protein>
<accession>A0A8J7U5T6</accession>